<dbReference type="EMBL" id="LAZR01028061">
    <property type="protein sequence ID" value="KKL63737.1"/>
    <property type="molecule type" value="Genomic_DNA"/>
</dbReference>
<proteinExistence type="predicted"/>
<comment type="caution">
    <text evidence="1">The sequence shown here is derived from an EMBL/GenBank/DDBJ whole genome shotgun (WGS) entry which is preliminary data.</text>
</comment>
<gene>
    <name evidence="1" type="ORF">LCGC14_2172110</name>
</gene>
<protein>
    <submittedName>
        <fullName evidence="1">Uncharacterized protein</fullName>
    </submittedName>
</protein>
<evidence type="ECO:0000313" key="1">
    <source>
        <dbReference type="EMBL" id="KKL63737.1"/>
    </source>
</evidence>
<accession>A0A0F9GKM6</accession>
<sequence length="91" mass="9741">MAHTKGKWAYNDSATSEPNALAIIADGIYIADCYSLGKDSCQAEPEEVEANACLIAAAPAMLDALESVISYCTNKEILIKIHKVLKQARGV</sequence>
<reference evidence="1" key="1">
    <citation type="journal article" date="2015" name="Nature">
        <title>Complex archaea that bridge the gap between prokaryotes and eukaryotes.</title>
        <authorList>
            <person name="Spang A."/>
            <person name="Saw J.H."/>
            <person name="Jorgensen S.L."/>
            <person name="Zaremba-Niedzwiedzka K."/>
            <person name="Martijn J."/>
            <person name="Lind A.E."/>
            <person name="van Eijk R."/>
            <person name="Schleper C."/>
            <person name="Guy L."/>
            <person name="Ettema T.J."/>
        </authorList>
    </citation>
    <scope>NUCLEOTIDE SEQUENCE</scope>
</reference>
<organism evidence="1">
    <name type="scientific">marine sediment metagenome</name>
    <dbReference type="NCBI Taxonomy" id="412755"/>
    <lineage>
        <taxon>unclassified sequences</taxon>
        <taxon>metagenomes</taxon>
        <taxon>ecological metagenomes</taxon>
    </lineage>
</organism>
<dbReference type="AlphaFoldDB" id="A0A0F9GKM6"/>
<name>A0A0F9GKM6_9ZZZZ</name>